<dbReference type="Proteomes" id="UP000467148">
    <property type="component" value="Chromosome"/>
</dbReference>
<proteinExistence type="predicted"/>
<evidence type="ECO:0000313" key="1">
    <source>
        <dbReference type="EMBL" id="BBY67419.1"/>
    </source>
</evidence>
<dbReference type="KEGG" id="mhev:MHEL_56620"/>
<dbReference type="Pfam" id="PF13563">
    <property type="entry name" value="2_5_RNA_ligase2"/>
    <property type="match status" value="1"/>
</dbReference>
<sequence>MAHSIELLIDQRADTAVRQMWHALADGGLPSRHRVPSGTRRPHITLVAAERIAPGIDRVLGGLAEELPLPVVLGAPLVFGTDRLTLARLVVGSAALLALHDEVYGLCRPFAFNVFAHSAPGRWTPHITLGRRFTPAQVGEALAAVDGIAADIRASIVGLRRWDGDAKREYLMVN</sequence>
<name>A0A7I7TGD8_9MYCO</name>
<reference evidence="1 2" key="1">
    <citation type="journal article" date="2019" name="Emerg. Microbes Infect.">
        <title>Comprehensive subspecies identification of 175 nontuberculous mycobacteria species based on 7547 genomic profiles.</title>
        <authorList>
            <person name="Matsumoto Y."/>
            <person name="Kinjo T."/>
            <person name="Motooka D."/>
            <person name="Nabeya D."/>
            <person name="Jung N."/>
            <person name="Uechi K."/>
            <person name="Horii T."/>
            <person name="Iida T."/>
            <person name="Fujita J."/>
            <person name="Nakamura S."/>
        </authorList>
    </citation>
    <scope>NUCLEOTIDE SEQUENCE [LARGE SCALE GENOMIC DNA]</scope>
    <source>
        <strain evidence="1 2">JCM 30396</strain>
    </source>
</reference>
<organism evidence="1 2">
    <name type="scientific">Mycolicibacterium helvum</name>
    <dbReference type="NCBI Taxonomy" id="1534349"/>
    <lineage>
        <taxon>Bacteria</taxon>
        <taxon>Bacillati</taxon>
        <taxon>Actinomycetota</taxon>
        <taxon>Actinomycetes</taxon>
        <taxon>Mycobacteriales</taxon>
        <taxon>Mycobacteriaceae</taxon>
        <taxon>Mycolicibacterium</taxon>
    </lineage>
</organism>
<evidence type="ECO:0008006" key="3">
    <source>
        <dbReference type="Google" id="ProtNLM"/>
    </source>
</evidence>
<dbReference type="SUPFAM" id="SSF55144">
    <property type="entry name" value="LigT-like"/>
    <property type="match status" value="1"/>
</dbReference>
<dbReference type="InterPro" id="IPR009097">
    <property type="entry name" value="Cyclic_Pdiesterase"/>
</dbReference>
<dbReference type="EMBL" id="AP022596">
    <property type="protein sequence ID" value="BBY67419.1"/>
    <property type="molecule type" value="Genomic_DNA"/>
</dbReference>
<accession>A0A7I7TGD8</accession>
<dbReference type="AlphaFoldDB" id="A0A7I7TGD8"/>
<dbReference type="RefSeq" id="WP_163751389.1">
    <property type="nucleotide sequence ID" value="NZ_AP022596.1"/>
</dbReference>
<evidence type="ECO:0000313" key="2">
    <source>
        <dbReference type="Proteomes" id="UP000467148"/>
    </source>
</evidence>
<protein>
    <recommendedName>
        <fullName evidence="3">2'-5' RNA ligase</fullName>
    </recommendedName>
</protein>
<dbReference type="Gene3D" id="3.90.1140.10">
    <property type="entry name" value="Cyclic phosphodiesterase"/>
    <property type="match status" value="1"/>
</dbReference>
<gene>
    <name evidence="1" type="ORF">MHEL_56620</name>
</gene>
<keyword evidence="2" id="KW-1185">Reference proteome</keyword>